<dbReference type="SUPFAM" id="SSF46626">
    <property type="entry name" value="Cytochrome c"/>
    <property type="match status" value="1"/>
</dbReference>
<dbReference type="Pfam" id="PF00034">
    <property type="entry name" value="Cytochrom_C"/>
    <property type="match status" value="1"/>
</dbReference>
<comment type="caution">
    <text evidence="8">The sequence shown here is derived from an EMBL/GenBank/DDBJ whole genome shotgun (WGS) entry which is preliminary data.</text>
</comment>
<evidence type="ECO:0000256" key="3">
    <source>
        <dbReference type="ARBA" id="ARBA00022723"/>
    </source>
</evidence>
<protein>
    <submittedName>
        <fullName evidence="8">C-type cytochrome</fullName>
    </submittedName>
</protein>
<proteinExistence type="predicted"/>
<evidence type="ECO:0000256" key="5">
    <source>
        <dbReference type="ARBA" id="ARBA00023004"/>
    </source>
</evidence>
<name>A0ABW4M0H4_9HYPH</name>
<dbReference type="InterPro" id="IPR009056">
    <property type="entry name" value="Cyt_c-like_dom"/>
</dbReference>
<dbReference type="PRINTS" id="PR00604">
    <property type="entry name" value="CYTCHRMECIAB"/>
</dbReference>
<evidence type="ECO:0000259" key="7">
    <source>
        <dbReference type="PROSITE" id="PS51007"/>
    </source>
</evidence>
<dbReference type="InterPro" id="IPR036909">
    <property type="entry name" value="Cyt_c-like_dom_sf"/>
</dbReference>
<keyword evidence="4" id="KW-0249">Electron transport</keyword>
<keyword evidence="1" id="KW-0813">Transport</keyword>
<keyword evidence="5 6" id="KW-0408">Iron</keyword>
<dbReference type="Gene3D" id="1.10.760.10">
    <property type="entry name" value="Cytochrome c-like domain"/>
    <property type="match status" value="1"/>
</dbReference>
<gene>
    <name evidence="8" type="ORF">ACFSE1_03600</name>
</gene>
<evidence type="ECO:0000256" key="6">
    <source>
        <dbReference type="PROSITE-ProRule" id="PRU00433"/>
    </source>
</evidence>
<evidence type="ECO:0000256" key="1">
    <source>
        <dbReference type="ARBA" id="ARBA00022448"/>
    </source>
</evidence>
<keyword evidence="9" id="KW-1185">Reference proteome</keyword>
<reference evidence="9" key="1">
    <citation type="journal article" date="2019" name="Int. J. Syst. Evol. Microbiol.">
        <title>The Global Catalogue of Microorganisms (GCM) 10K type strain sequencing project: providing services to taxonomists for standard genome sequencing and annotation.</title>
        <authorList>
            <consortium name="The Broad Institute Genomics Platform"/>
            <consortium name="The Broad Institute Genome Sequencing Center for Infectious Disease"/>
            <person name="Wu L."/>
            <person name="Ma J."/>
        </authorList>
    </citation>
    <scope>NUCLEOTIDE SEQUENCE [LARGE SCALE GENOMIC DNA]</scope>
    <source>
        <strain evidence="9">CG52</strain>
    </source>
</reference>
<sequence length="192" mass="19723">MNAYTNMAVGALLGTVFVMMSVSIASEGLFHSETPEKPGFVIAAEEAPSAGGEAAAPAAVPIAQLLATADAKAGETVFKKCQACHSGEKGGPNKVGPDLWAIVNRPIAGHEGFSYSAALKDFSKGGSVTWDYEHLNHFLAAPKAYVPGTAMGFAGVKKDDERANLIAYLRSLADEPAPLPDPAAAPAAAPTN</sequence>
<keyword evidence="3 6" id="KW-0479">Metal-binding</keyword>
<dbReference type="RefSeq" id="WP_377396687.1">
    <property type="nucleotide sequence ID" value="NZ_JBHUEQ010000004.1"/>
</dbReference>
<dbReference type="Proteomes" id="UP001597322">
    <property type="component" value="Unassembled WGS sequence"/>
</dbReference>
<dbReference type="PANTHER" id="PTHR11961">
    <property type="entry name" value="CYTOCHROME C"/>
    <property type="match status" value="1"/>
</dbReference>
<accession>A0ABW4M0H4</accession>
<dbReference type="EMBL" id="JBHUEQ010000004">
    <property type="protein sequence ID" value="MFD1744537.1"/>
    <property type="molecule type" value="Genomic_DNA"/>
</dbReference>
<dbReference type="InterPro" id="IPR002327">
    <property type="entry name" value="Cyt_c_1A/1B"/>
</dbReference>
<dbReference type="PROSITE" id="PS51007">
    <property type="entry name" value="CYTC"/>
    <property type="match status" value="1"/>
</dbReference>
<feature type="domain" description="Cytochrome c" evidence="7">
    <location>
        <begin position="69"/>
        <end position="173"/>
    </location>
</feature>
<keyword evidence="2 6" id="KW-0349">Heme</keyword>
<organism evidence="8 9">
    <name type="scientific">Rhizobium helianthi</name>
    <dbReference type="NCBI Taxonomy" id="1132695"/>
    <lineage>
        <taxon>Bacteria</taxon>
        <taxon>Pseudomonadati</taxon>
        <taxon>Pseudomonadota</taxon>
        <taxon>Alphaproteobacteria</taxon>
        <taxon>Hyphomicrobiales</taxon>
        <taxon>Rhizobiaceae</taxon>
        <taxon>Rhizobium/Agrobacterium group</taxon>
        <taxon>Rhizobium</taxon>
    </lineage>
</organism>
<evidence type="ECO:0000313" key="9">
    <source>
        <dbReference type="Proteomes" id="UP001597322"/>
    </source>
</evidence>
<evidence type="ECO:0000313" key="8">
    <source>
        <dbReference type="EMBL" id="MFD1744537.1"/>
    </source>
</evidence>
<evidence type="ECO:0000256" key="4">
    <source>
        <dbReference type="ARBA" id="ARBA00022982"/>
    </source>
</evidence>
<evidence type="ECO:0000256" key="2">
    <source>
        <dbReference type="ARBA" id="ARBA00022617"/>
    </source>
</evidence>